<dbReference type="Proteomes" id="UP000781932">
    <property type="component" value="Unassembled WGS sequence"/>
</dbReference>
<evidence type="ECO:0000313" key="2">
    <source>
        <dbReference type="EMBL" id="KAF9881968.1"/>
    </source>
</evidence>
<keyword evidence="3" id="KW-1185">Reference proteome</keyword>
<reference evidence="2" key="1">
    <citation type="submission" date="2020-03" db="EMBL/GenBank/DDBJ databases">
        <authorList>
            <person name="He L."/>
        </authorList>
    </citation>
    <scope>NUCLEOTIDE SEQUENCE</scope>
    <source>
        <strain evidence="2">CkLH20</strain>
    </source>
</reference>
<dbReference type="GeneID" id="62155798"/>
<dbReference type="Gene3D" id="3.60.21.10">
    <property type="match status" value="1"/>
</dbReference>
<name>A0A9P6LQ66_9PEZI</name>
<protein>
    <submittedName>
        <fullName evidence="2">Ser/Thr protein phosphatase family protein</fullName>
    </submittedName>
</protein>
<dbReference type="CDD" id="cd07379">
    <property type="entry name" value="MPP_239FB"/>
    <property type="match status" value="1"/>
</dbReference>
<dbReference type="GO" id="GO:0016787">
    <property type="term" value="F:hydrolase activity"/>
    <property type="evidence" value="ECO:0007669"/>
    <property type="project" value="InterPro"/>
</dbReference>
<evidence type="ECO:0000259" key="1">
    <source>
        <dbReference type="Pfam" id="PF00149"/>
    </source>
</evidence>
<dbReference type="RefSeq" id="XP_038751429.1">
    <property type="nucleotide sequence ID" value="XM_038882724.1"/>
</dbReference>
<reference evidence="2" key="2">
    <citation type="submission" date="2020-11" db="EMBL/GenBank/DDBJ databases">
        <title>Whole genome sequencing of Colletotrichum sp.</title>
        <authorList>
            <person name="Li H."/>
        </authorList>
    </citation>
    <scope>NUCLEOTIDE SEQUENCE</scope>
    <source>
        <strain evidence="2">CkLH20</strain>
    </source>
</reference>
<organism evidence="2 3">
    <name type="scientific">Colletotrichum karsti</name>
    <dbReference type="NCBI Taxonomy" id="1095194"/>
    <lineage>
        <taxon>Eukaryota</taxon>
        <taxon>Fungi</taxon>
        <taxon>Dikarya</taxon>
        <taxon>Ascomycota</taxon>
        <taxon>Pezizomycotina</taxon>
        <taxon>Sordariomycetes</taxon>
        <taxon>Hypocreomycetidae</taxon>
        <taxon>Glomerellales</taxon>
        <taxon>Glomerellaceae</taxon>
        <taxon>Colletotrichum</taxon>
        <taxon>Colletotrichum boninense species complex</taxon>
    </lineage>
</organism>
<gene>
    <name evidence="2" type="ORF">CkaCkLH20_00004</name>
</gene>
<dbReference type="PANTHER" id="PTHR12905:SF0">
    <property type="entry name" value="CALCINEURIN-LIKE PHOSPHOESTERASE DOMAIN-CONTAINING PROTEIN"/>
    <property type="match status" value="1"/>
</dbReference>
<accession>A0A9P6LQ66</accession>
<dbReference type="AlphaFoldDB" id="A0A9P6LQ66"/>
<dbReference type="SUPFAM" id="SSF56300">
    <property type="entry name" value="Metallo-dependent phosphatases"/>
    <property type="match status" value="1"/>
</dbReference>
<dbReference type="EMBL" id="JAATWM020000001">
    <property type="protein sequence ID" value="KAF9881968.1"/>
    <property type="molecule type" value="Genomic_DNA"/>
</dbReference>
<dbReference type="InterPro" id="IPR029052">
    <property type="entry name" value="Metallo-depent_PP-like"/>
</dbReference>
<dbReference type="PANTHER" id="PTHR12905">
    <property type="entry name" value="METALLOPHOSPHOESTERASE"/>
    <property type="match status" value="1"/>
</dbReference>
<comment type="caution">
    <text evidence="2">The sequence shown here is derived from an EMBL/GenBank/DDBJ whole genome shotgun (WGS) entry which is preliminary data.</text>
</comment>
<dbReference type="Pfam" id="PF00149">
    <property type="entry name" value="Metallophos"/>
    <property type="match status" value="1"/>
</dbReference>
<evidence type="ECO:0000313" key="3">
    <source>
        <dbReference type="Proteomes" id="UP000781932"/>
    </source>
</evidence>
<dbReference type="InterPro" id="IPR051693">
    <property type="entry name" value="UPF0046_metallophosphoest"/>
</dbReference>
<dbReference type="OrthoDB" id="630188at2759"/>
<sequence>MESSNQSPGIRTRILIISDTHGADSLPGSKPLPPVDVAIHCGDLTEESKLAEYQATINLMNKITAPLKIVIAGNHDFTLDTPVFRRKIAEIPPPVDTAVLHREYGAPSQARQLLLDAAAQHNITFLDREGTHRFVLPSNNARLTLYASPFTPGAEDWAFQYDRADGHAWDLTQDVDVVVTHGPPRGIFDRTASAERIGCAGLFAAVSRARPRLHCFGHVHRGWGARVVRWRRSRAASDAAAADASSSPSAAAAPAAADHFTDIDHERSVVVEDLARLSAGRYDSPEVVREKEAKRRAGFERGYASTSHCAGDERPLRAGEETLFVNAAIKGDDGDGDQHLSWIVDIELPEA</sequence>
<proteinExistence type="predicted"/>
<dbReference type="InterPro" id="IPR004843">
    <property type="entry name" value="Calcineurin-like_PHP"/>
</dbReference>
<feature type="domain" description="Calcineurin-like phosphoesterase" evidence="1">
    <location>
        <begin position="13"/>
        <end position="221"/>
    </location>
</feature>